<dbReference type="GO" id="GO:0030688">
    <property type="term" value="C:preribosome, small subunit precursor"/>
    <property type="evidence" value="ECO:0007669"/>
    <property type="project" value="TreeGrafter"/>
</dbReference>
<evidence type="ECO:0000256" key="1">
    <source>
        <dbReference type="ARBA" id="ARBA00001946"/>
    </source>
</evidence>
<evidence type="ECO:0000256" key="2">
    <source>
        <dbReference type="ARBA" id="ARBA00004496"/>
    </source>
</evidence>
<evidence type="ECO:0000259" key="20">
    <source>
        <dbReference type="SMART" id="SM00090"/>
    </source>
</evidence>
<dbReference type="InterPro" id="IPR036388">
    <property type="entry name" value="WH-like_DNA-bd_sf"/>
</dbReference>
<dbReference type="Gene3D" id="3.30.200.20">
    <property type="entry name" value="Phosphorylase Kinase, domain 1"/>
    <property type="match status" value="1"/>
</dbReference>
<feature type="compositionally biased region" description="Basic and acidic residues" evidence="19">
    <location>
        <begin position="382"/>
        <end position="394"/>
    </location>
</feature>
<dbReference type="FunFam" id="1.10.10.10:FF:000053">
    <property type="entry name" value="Serine/threonine-protein kinase RIO2"/>
    <property type="match status" value="1"/>
</dbReference>
<keyword evidence="13" id="KW-0067">ATP-binding</keyword>
<comment type="similarity">
    <text evidence="3">Belongs to the protein kinase superfamily. RIO-type Ser/Thr kinase family.</text>
</comment>
<feature type="domain" description="RIO kinase" evidence="20">
    <location>
        <begin position="64"/>
        <end position="280"/>
    </location>
</feature>
<dbReference type="RefSeq" id="XP_020432231.1">
    <property type="nucleotide sequence ID" value="XM_020577783.1"/>
</dbReference>
<keyword evidence="9" id="KW-0808">Transferase</keyword>
<keyword evidence="7" id="KW-0723">Serine/threonine-protein kinase</keyword>
<evidence type="ECO:0000256" key="4">
    <source>
        <dbReference type="ARBA" id="ARBA00012513"/>
    </source>
</evidence>
<dbReference type="PANTHER" id="PTHR45852:SF1">
    <property type="entry name" value="SERINE_THREONINE-PROTEIN KINASE RIO2"/>
    <property type="match status" value="1"/>
</dbReference>
<comment type="catalytic activity">
    <reaction evidence="15">
        <text>L-threonyl-[protein] + ATP = O-phospho-L-threonyl-[protein] + ADP + H(+)</text>
        <dbReference type="Rhea" id="RHEA:46608"/>
        <dbReference type="Rhea" id="RHEA-COMP:11060"/>
        <dbReference type="Rhea" id="RHEA-COMP:11605"/>
        <dbReference type="ChEBI" id="CHEBI:15378"/>
        <dbReference type="ChEBI" id="CHEBI:30013"/>
        <dbReference type="ChEBI" id="CHEBI:30616"/>
        <dbReference type="ChEBI" id="CHEBI:61977"/>
        <dbReference type="ChEBI" id="CHEBI:456216"/>
        <dbReference type="EC" id="2.7.11.1"/>
    </reaction>
</comment>
<dbReference type="SUPFAM" id="SSF46785">
    <property type="entry name" value="Winged helix' DNA-binding domain"/>
    <property type="match status" value="1"/>
</dbReference>
<dbReference type="FunCoup" id="D3BDY0">
    <property type="interactions" value="821"/>
</dbReference>
<keyword evidence="8" id="KW-0597">Phosphoprotein</keyword>
<evidence type="ECO:0000313" key="22">
    <source>
        <dbReference type="Proteomes" id="UP000001396"/>
    </source>
</evidence>
<dbReference type="GO" id="GO:0005829">
    <property type="term" value="C:cytosol"/>
    <property type="evidence" value="ECO:0007669"/>
    <property type="project" value="TreeGrafter"/>
</dbReference>
<dbReference type="OMA" id="VKEYAGW"/>
<dbReference type="Gene3D" id="1.10.10.10">
    <property type="entry name" value="Winged helix-like DNA-binding domain superfamily/Winged helix DNA-binding domain"/>
    <property type="match status" value="1"/>
</dbReference>
<comment type="cofactor">
    <cofactor evidence="1">
        <name>Mg(2+)</name>
        <dbReference type="ChEBI" id="CHEBI:18420"/>
    </cofactor>
</comment>
<reference evidence="21 22" key="1">
    <citation type="journal article" date="2011" name="Genome Res.">
        <title>Phylogeny-wide analysis of social amoeba genomes highlights ancient origins for complex intercellular communication.</title>
        <authorList>
            <person name="Heidel A.J."/>
            <person name="Lawal H.M."/>
            <person name="Felder M."/>
            <person name="Schilde C."/>
            <person name="Helps N.R."/>
            <person name="Tunggal B."/>
            <person name="Rivero F."/>
            <person name="John U."/>
            <person name="Schleicher M."/>
            <person name="Eichinger L."/>
            <person name="Platzer M."/>
            <person name="Noegel A.A."/>
            <person name="Schaap P."/>
            <person name="Gloeckner G."/>
        </authorList>
    </citation>
    <scope>NUCLEOTIDE SEQUENCE [LARGE SCALE GENOMIC DNA]</scope>
    <source>
        <strain evidence="22">ATCC 26659 / Pp 5 / PN500</strain>
    </source>
</reference>
<dbReference type="InterPro" id="IPR018934">
    <property type="entry name" value="RIO_dom"/>
</dbReference>
<dbReference type="AlphaFoldDB" id="D3BDY0"/>
<evidence type="ECO:0000313" key="21">
    <source>
        <dbReference type="EMBL" id="EFA80111.1"/>
    </source>
</evidence>
<dbReference type="PROSITE" id="PS01245">
    <property type="entry name" value="RIO1"/>
    <property type="match status" value="1"/>
</dbReference>
<proteinExistence type="inferred from homology"/>
<keyword evidence="12" id="KW-0418">Kinase</keyword>
<feature type="compositionally biased region" description="Acidic residues" evidence="19">
    <location>
        <begin position="347"/>
        <end position="381"/>
    </location>
</feature>
<evidence type="ECO:0000256" key="9">
    <source>
        <dbReference type="ARBA" id="ARBA00022679"/>
    </source>
</evidence>
<dbReference type="InterPro" id="IPR036390">
    <property type="entry name" value="WH_DNA-bd_sf"/>
</dbReference>
<feature type="region of interest" description="Disordered" evidence="19">
    <location>
        <begin position="315"/>
        <end position="394"/>
    </location>
</feature>
<dbReference type="CDD" id="cd05144">
    <property type="entry name" value="RIO2_C"/>
    <property type="match status" value="1"/>
</dbReference>
<keyword evidence="10" id="KW-0479">Metal-binding</keyword>
<evidence type="ECO:0000256" key="15">
    <source>
        <dbReference type="ARBA" id="ARBA00047899"/>
    </source>
</evidence>
<keyword evidence="22" id="KW-1185">Reference proteome</keyword>
<evidence type="ECO:0000256" key="5">
    <source>
        <dbReference type="ARBA" id="ARBA00022490"/>
    </source>
</evidence>
<dbReference type="FunFam" id="3.30.200.20:FF:000052">
    <property type="entry name" value="Serine/threonine-protein kinase RIO2"/>
    <property type="match status" value="1"/>
</dbReference>
<dbReference type="Proteomes" id="UP000001396">
    <property type="component" value="Unassembled WGS sequence"/>
</dbReference>
<evidence type="ECO:0000256" key="11">
    <source>
        <dbReference type="ARBA" id="ARBA00022741"/>
    </source>
</evidence>
<comment type="subcellular location">
    <subcellularLocation>
        <location evidence="2">Cytoplasm</location>
    </subcellularLocation>
</comment>
<comment type="catalytic activity">
    <reaction evidence="16">
        <text>L-seryl-[protein] + ATP = O-phospho-L-seryl-[protein] + ADP + H(+)</text>
        <dbReference type="Rhea" id="RHEA:17989"/>
        <dbReference type="Rhea" id="RHEA-COMP:9863"/>
        <dbReference type="Rhea" id="RHEA-COMP:11604"/>
        <dbReference type="ChEBI" id="CHEBI:15378"/>
        <dbReference type="ChEBI" id="CHEBI:29999"/>
        <dbReference type="ChEBI" id="CHEBI:30616"/>
        <dbReference type="ChEBI" id="CHEBI:83421"/>
        <dbReference type="ChEBI" id="CHEBI:456216"/>
        <dbReference type="EC" id="2.7.11.1"/>
    </reaction>
</comment>
<keyword evidence="6" id="KW-0690">Ribosome biogenesis</keyword>
<protein>
    <recommendedName>
        <fullName evidence="17">Serine/threonine-protein kinase RIO2</fullName>
        <ecNumber evidence="4">2.7.11.1</ecNumber>
    </recommendedName>
    <alternativeName>
        <fullName evidence="18">Serine/threonine-protein kinase rio2</fullName>
    </alternativeName>
</protein>
<dbReference type="EC" id="2.7.11.1" evidence="4"/>
<evidence type="ECO:0000256" key="13">
    <source>
        <dbReference type="ARBA" id="ARBA00022840"/>
    </source>
</evidence>
<dbReference type="InterPro" id="IPR011009">
    <property type="entry name" value="Kinase-like_dom_sf"/>
</dbReference>
<dbReference type="STRING" id="670386.D3BDY0"/>
<dbReference type="InterPro" id="IPR018935">
    <property type="entry name" value="RIO_kinase_CS"/>
</dbReference>
<dbReference type="SUPFAM" id="SSF56112">
    <property type="entry name" value="Protein kinase-like (PK-like)"/>
    <property type="match status" value="1"/>
</dbReference>
<dbReference type="SMART" id="SM00090">
    <property type="entry name" value="RIO"/>
    <property type="match status" value="1"/>
</dbReference>
<dbReference type="GeneID" id="31362414"/>
<dbReference type="InterPro" id="IPR030484">
    <property type="entry name" value="Rio2"/>
</dbReference>
<dbReference type="FunFam" id="1.10.510.10:FF:000307">
    <property type="entry name" value="Serine/threonine-protein kinase RIO2"/>
    <property type="match status" value="1"/>
</dbReference>
<evidence type="ECO:0000256" key="14">
    <source>
        <dbReference type="ARBA" id="ARBA00022842"/>
    </source>
</evidence>
<evidence type="ECO:0000256" key="10">
    <source>
        <dbReference type="ARBA" id="ARBA00022723"/>
    </source>
</evidence>
<feature type="compositionally biased region" description="Acidic residues" evidence="19">
    <location>
        <begin position="319"/>
        <end position="330"/>
    </location>
</feature>
<keyword evidence="14" id="KW-0460">Magnesium</keyword>
<evidence type="ECO:0000256" key="8">
    <source>
        <dbReference type="ARBA" id="ARBA00022553"/>
    </source>
</evidence>
<name>D3BDY0_HETP5</name>
<evidence type="ECO:0000256" key="18">
    <source>
        <dbReference type="ARBA" id="ARBA00068837"/>
    </source>
</evidence>
<comment type="caution">
    <text evidence="21">The sequence shown here is derived from an EMBL/GenBank/DDBJ whole genome shotgun (WGS) entry which is preliminary data.</text>
</comment>
<dbReference type="Pfam" id="PF09202">
    <property type="entry name" value="Rio2_N"/>
    <property type="match status" value="1"/>
</dbReference>
<dbReference type="Pfam" id="PF01163">
    <property type="entry name" value="RIO1"/>
    <property type="match status" value="1"/>
</dbReference>
<dbReference type="InParanoid" id="D3BDY0"/>
<dbReference type="Gene3D" id="1.10.510.10">
    <property type="entry name" value="Transferase(Phosphotransferase) domain 1"/>
    <property type="match status" value="1"/>
</dbReference>
<evidence type="ECO:0000256" key="12">
    <source>
        <dbReference type="ARBA" id="ARBA00022777"/>
    </source>
</evidence>
<evidence type="ECO:0000256" key="19">
    <source>
        <dbReference type="SAM" id="MobiDB-lite"/>
    </source>
</evidence>
<dbReference type="GO" id="GO:0004674">
    <property type="term" value="F:protein serine/threonine kinase activity"/>
    <property type="evidence" value="ECO:0007669"/>
    <property type="project" value="UniProtKB-KW"/>
</dbReference>
<dbReference type="InterPro" id="IPR000687">
    <property type="entry name" value="RIO_kinase"/>
</dbReference>
<dbReference type="EMBL" id="ADBJ01000031">
    <property type="protein sequence ID" value="EFA80111.1"/>
    <property type="molecule type" value="Genomic_DNA"/>
</dbReference>
<sequence>MKLDCKAIRYLSKDDWRTLVAVEMGMKNHEYVPVSLICNIANLRYGGGKKSINNIHKFKLLFHDARKYDGYKLTYLGYDYLGLKALVSRDIISFVGNQIGVGKESDIYVVANDKNEEMILKLHRLGRVSFKTIKNNRDYLQHRKSASWLYLSRLSALKEFAYMKALYDNGFPVPQPIDCNRHCIVMTRVKGYPLTQIVELRHPRKVYSDLMNLIVRLANYGLIHGDFNEFNIMISDDEEITLIDFPQMVSTSHLNAEYYFDRDVNCIRSYFEKRFNFIGEQYPKFSDYKQSLYNLDVLISASGFTKDLQKDMDDLTKEQDDDDENEENSGDEQTSTTNENESKDNKDNEDEDDDEEEEEDEEDDDEEDDEDVDEEEEEDEKVDNGQMKKKDDGVKEITKNMKGLVNNNRNFKFSDVNEYEPAPIVLRKEFIDEMNVLENVQAEPVVEEDVILDEEALEAERKREQQVRIANRVKKQLTKSQKTRVSARNTAKSRSRTEVKNHINAFI</sequence>
<gene>
    <name evidence="21" type="primary">rio2</name>
    <name evidence="21" type="ORF">PPL_06933</name>
</gene>
<dbReference type="PANTHER" id="PTHR45852">
    <property type="entry name" value="SER/THR-PROTEIN KINASE RIO2"/>
    <property type="match status" value="1"/>
</dbReference>
<dbReference type="GO" id="GO:0030490">
    <property type="term" value="P:maturation of SSU-rRNA"/>
    <property type="evidence" value="ECO:0007669"/>
    <property type="project" value="TreeGrafter"/>
</dbReference>
<keyword evidence="11" id="KW-0547">Nucleotide-binding</keyword>
<dbReference type="GO" id="GO:0005524">
    <property type="term" value="F:ATP binding"/>
    <property type="evidence" value="ECO:0007669"/>
    <property type="project" value="UniProtKB-KW"/>
</dbReference>
<dbReference type="GO" id="GO:0005634">
    <property type="term" value="C:nucleus"/>
    <property type="evidence" value="ECO:0007669"/>
    <property type="project" value="TreeGrafter"/>
</dbReference>
<evidence type="ECO:0000256" key="17">
    <source>
        <dbReference type="ARBA" id="ARBA00068353"/>
    </source>
</evidence>
<accession>D3BDY0</accession>
<evidence type="ECO:0000256" key="16">
    <source>
        <dbReference type="ARBA" id="ARBA00048679"/>
    </source>
</evidence>
<dbReference type="GO" id="GO:0046872">
    <property type="term" value="F:metal ion binding"/>
    <property type="evidence" value="ECO:0007669"/>
    <property type="project" value="UniProtKB-KW"/>
</dbReference>
<organism evidence="21 22">
    <name type="scientific">Heterostelium pallidum (strain ATCC 26659 / Pp 5 / PN500)</name>
    <name type="common">Cellular slime mold</name>
    <name type="synonym">Polysphondylium pallidum</name>
    <dbReference type="NCBI Taxonomy" id="670386"/>
    <lineage>
        <taxon>Eukaryota</taxon>
        <taxon>Amoebozoa</taxon>
        <taxon>Evosea</taxon>
        <taxon>Eumycetozoa</taxon>
        <taxon>Dictyostelia</taxon>
        <taxon>Acytosteliales</taxon>
        <taxon>Acytosteliaceae</taxon>
        <taxon>Heterostelium</taxon>
    </lineage>
</organism>
<dbReference type="InterPro" id="IPR015285">
    <property type="entry name" value="RIO2_wHTH_N"/>
</dbReference>
<evidence type="ECO:0000256" key="3">
    <source>
        <dbReference type="ARBA" id="ARBA00009196"/>
    </source>
</evidence>
<evidence type="ECO:0000256" key="6">
    <source>
        <dbReference type="ARBA" id="ARBA00022517"/>
    </source>
</evidence>
<keyword evidence="5" id="KW-0963">Cytoplasm</keyword>
<evidence type="ECO:0000256" key="7">
    <source>
        <dbReference type="ARBA" id="ARBA00022527"/>
    </source>
</evidence>